<name>A0A6M4RSF4_ADEC2</name>
<organismHost>
    <name type="scientific">Canis lupus familiaris</name>
    <name type="common">Dog</name>
    <name type="synonym">Canis familiaris</name>
    <dbReference type="NCBI Taxonomy" id="9615"/>
</organismHost>
<dbReference type="RefSeq" id="AP_000636.1">
    <property type="nucleotide sequence ID" value="AC_000020.1"/>
</dbReference>
<sequence>MATAASEPRLKCLCFTITVEPALAEILLSLDKNIGAVMCAGLKAFLKRWIVTACVQELSAKEGMEVFVAISWHYVVCTTQLQNFLTEGMTNYLGSFFKDFGLTHGHDFTTAELALFTVKCVSG</sequence>
<dbReference type="EMBL" id="MN304825">
    <property type="protein sequence ID" value="QJS39042.1"/>
    <property type="molecule type" value="Other_DNA"/>
</dbReference>
<reference evidence="1" key="1">
    <citation type="journal article" date="2014" name="Mol. Ther.">
        <title>A pRb-responsive, RGD-modified, and hyaluronidase-armed canine oncolytic adenovirus for application in veterinary oncology.</title>
        <authorList>
            <person name="Laborda E."/>
            <person name="Puig-Saus C."/>
            <person name="Rodriguez-Garcia A."/>
            <person name="Moreno R."/>
            <person name="Cascallo M."/>
            <person name="Pastor J."/>
            <person name="Alemany R."/>
        </authorList>
    </citation>
    <scope>NUCLEOTIDE SEQUENCE</scope>
    <source>
        <strain evidence="1">Toronto A26/61</strain>
    </source>
</reference>
<accession>A0A6M4RSF4</accession>
<protein>
    <submittedName>
        <fullName evidence="1">E4 ORF3</fullName>
    </submittedName>
</protein>
<reference evidence="1" key="2">
    <citation type="submission" date="2019-08" db="EMBL/GenBank/DDBJ databases">
        <authorList>
            <person name="Alemany R."/>
        </authorList>
    </citation>
    <scope>NUCLEOTIDE SEQUENCE</scope>
    <source>
        <strain evidence="1">Toronto A26/61</strain>
    </source>
</reference>
<organism evidence="1">
    <name type="scientific">Canine adenovirus serotype 2</name>
    <name type="common">CAdV-2</name>
    <name type="synonym">Canine adenovirus 2</name>
    <dbReference type="NCBI Taxonomy" id="10514"/>
    <lineage>
        <taxon>Viruses</taxon>
        <taxon>Varidnaviria</taxon>
        <taxon>Bamfordvirae</taxon>
        <taxon>Preplasmiviricota</taxon>
        <taxon>Polisuviricotina</taxon>
        <taxon>Pharingeaviricetes</taxon>
        <taxon>Rowavirales</taxon>
        <taxon>Adenoviridae</taxon>
        <taxon>Mastadenovirus</taxon>
        <taxon>Mastadenovirus canidae</taxon>
        <taxon>Canine mastadenovirus A</taxon>
    </lineage>
</organism>
<proteinExistence type="predicted"/>
<evidence type="ECO:0000313" key="1">
    <source>
        <dbReference type="EMBL" id="QJS39042.1"/>
    </source>
</evidence>